<feature type="chain" id="PRO_5046295655" description="Transmembrane protein" evidence="3">
    <location>
        <begin position="27"/>
        <end position="339"/>
    </location>
</feature>
<accession>A0ABP1E8A4</accession>
<keyword evidence="5" id="KW-1185">Reference proteome</keyword>
<sequence length="339" mass="35908">MSTIRRVSILSGLILALASFVPGALAQGTNAICKNGFRWMVNSRGQSPCSVAAYLLTPCIDNRSDAYVEALHPSSHYLPPSPSTATPCQCSSVHYSMLQACAICQGGPSVPWSTWVMNCNAAAHQSYPYDVPAGTSVPAWAYLDISLLDNFDVTSAEALADTHPPDSTAIGTATSTGNVAPTTSGTTSTSNRRTNVGVIVGGVIVGVIGLALVGGAVWWFMRRRWHTKVHVSASQFKISDEELMVSDNEKQSQQQPLLSSPVPQMGMSPPPFAPHPVPTSPPIAEKIYNPDDPSTFPDALLITSSSSAAYSQPADGHSQNVKKVDYTQTSGQYSGVPEL</sequence>
<feature type="compositionally biased region" description="Low complexity" evidence="1">
    <location>
        <begin position="251"/>
        <end position="264"/>
    </location>
</feature>
<keyword evidence="2" id="KW-0472">Membrane</keyword>
<evidence type="ECO:0000256" key="2">
    <source>
        <dbReference type="SAM" id="Phobius"/>
    </source>
</evidence>
<reference evidence="5" key="1">
    <citation type="submission" date="2024-04" db="EMBL/GenBank/DDBJ databases">
        <authorList>
            <person name="Shaw F."/>
            <person name="Minotto A."/>
        </authorList>
    </citation>
    <scope>NUCLEOTIDE SEQUENCE [LARGE SCALE GENOMIC DNA]</scope>
</reference>
<feature type="region of interest" description="Disordered" evidence="1">
    <location>
        <begin position="246"/>
        <end position="339"/>
    </location>
</feature>
<evidence type="ECO:0000313" key="5">
    <source>
        <dbReference type="Proteomes" id="UP001497453"/>
    </source>
</evidence>
<keyword evidence="3" id="KW-0732">Signal</keyword>
<keyword evidence="2" id="KW-1133">Transmembrane helix</keyword>
<dbReference type="EMBL" id="OZ037952">
    <property type="protein sequence ID" value="CAL1716286.1"/>
    <property type="molecule type" value="Genomic_DNA"/>
</dbReference>
<feature type="transmembrane region" description="Helical" evidence="2">
    <location>
        <begin position="196"/>
        <end position="220"/>
    </location>
</feature>
<evidence type="ECO:0000313" key="4">
    <source>
        <dbReference type="EMBL" id="CAL1716286.1"/>
    </source>
</evidence>
<feature type="region of interest" description="Disordered" evidence="1">
    <location>
        <begin position="162"/>
        <end position="192"/>
    </location>
</feature>
<feature type="compositionally biased region" description="Polar residues" evidence="1">
    <location>
        <begin position="169"/>
        <end position="181"/>
    </location>
</feature>
<dbReference type="Proteomes" id="UP001497453">
    <property type="component" value="Chromosome 9"/>
</dbReference>
<organism evidence="4 5">
    <name type="scientific">Somion occarium</name>
    <dbReference type="NCBI Taxonomy" id="3059160"/>
    <lineage>
        <taxon>Eukaryota</taxon>
        <taxon>Fungi</taxon>
        <taxon>Dikarya</taxon>
        <taxon>Basidiomycota</taxon>
        <taxon>Agaricomycotina</taxon>
        <taxon>Agaricomycetes</taxon>
        <taxon>Polyporales</taxon>
        <taxon>Cerrenaceae</taxon>
        <taxon>Somion</taxon>
    </lineage>
</organism>
<evidence type="ECO:0000256" key="1">
    <source>
        <dbReference type="SAM" id="MobiDB-lite"/>
    </source>
</evidence>
<gene>
    <name evidence="4" type="ORF">GFSPODELE1_LOCUS10685</name>
</gene>
<evidence type="ECO:0000256" key="3">
    <source>
        <dbReference type="SAM" id="SignalP"/>
    </source>
</evidence>
<keyword evidence="2" id="KW-0812">Transmembrane</keyword>
<name>A0ABP1E8A4_9APHY</name>
<protein>
    <recommendedName>
        <fullName evidence="6">Transmembrane protein</fullName>
    </recommendedName>
</protein>
<feature type="signal peptide" evidence="3">
    <location>
        <begin position="1"/>
        <end position="26"/>
    </location>
</feature>
<proteinExistence type="predicted"/>
<feature type="compositionally biased region" description="Pro residues" evidence="1">
    <location>
        <begin position="268"/>
        <end position="281"/>
    </location>
</feature>
<feature type="compositionally biased region" description="Low complexity" evidence="1">
    <location>
        <begin position="182"/>
        <end position="192"/>
    </location>
</feature>
<evidence type="ECO:0008006" key="6">
    <source>
        <dbReference type="Google" id="ProtNLM"/>
    </source>
</evidence>
<feature type="compositionally biased region" description="Polar residues" evidence="1">
    <location>
        <begin position="317"/>
        <end position="333"/>
    </location>
</feature>